<comment type="cofactor">
    <cofactor evidence="11">
        <name>Mg(2+)</name>
        <dbReference type="ChEBI" id="CHEBI:18420"/>
    </cofactor>
    <text evidence="11">Binds 1 Mg(2+) ion per subunit.</text>
</comment>
<comment type="caution">
    <text evidence="11">Lacks conserved residue(s) required for the propagation of feature annotation.</text>
</comment>
<evidence type="ECO:0000256" key="5">
    <source>
        <dbReference type="ARBA" id="ARBA00022679"/>
    </source>
</evidence>
<organism evidence="12 13">
    <name type="scientific">Paramicrobacterium agarici</name>
    <dbReference type="NCBI Taxonomy" id="630514"/>
    <lineage>
        <taxon>Bacteria</taxon>
        <taxon>Bacillati</taxon>
        <taxon>Actinomycetota</taxon>
        <taxon>Actinomycetes</taxon>
        <taxon>Micrococcales</taxon>
        <taxon>Microbacteriaceae</taxon>
        <taxon>Paramicrobacterium</taxon>
    </lineage>
</organism>
<comment type="function">
    <text evidence="11">Catalyzes the specific phosphorylation of the 3-hydroxyl group of shikimic acid using ATP as a cosubstrate.</text>
</comment>
<dbReference type="GO" id="GO:0005524">
    <property type="term" value="F:ATP binding"/>
    <property type="evidence" value="ECO:0007669"/>
    <property type="project" value="UniProtKB-UniRule"/>
</dbReference>
<evidence type="ECO:0000256" key="4">
    <source>
        <dbReference type="ARBA" id="ARBA00022605"/>
    </source>
</evidence>
<dbReference type="GO" id="GO:0008652">
    <property type="term" value="P:amino acid biosynthetic process"/>
    <property type="evidence" value="ECO:0007669"/>
    <property type="project" value="UniProtKB-KW"/>
</dbReference>
<feature type="binding site" evidence="11">
    <location>
        <position position="19"/>
    </location>
    <ligand>
        <name>Mg(2+)</name>
        <dbReference type="ChEBI" id="CHEBI:18420"/>
    </ligand>
</feature>
<keyword evidence="7 11" id="KW-0418">Kinase</keyword>
<evidence type="ECO:0000313" key="12">
    <source>
        <dbReference type="EMBL" id="PFG31309.1"/>
    </source>
</evidence>
<keyword evidence="13" id="KW-1185">Reference proteome</keyword>
<keyword evidence="8 11" id="KW-0067">ATP-binding</keyword>
<dbReference type="GO" id="GO:0004765">
    <property type="term" value="F:shikimate kinase activity"/>
    <property type="evidence" value="ECO:0007669"/>
    <property type="project" value="UniProtKB-UniRule"/>
</dbReference>
<evidence type="ECO:0000256" key="11">
    <source>
        <dbReference type="HAMAP-Rule" id="MF_00109"/>
    </source>
</evidence>
<keyword evidence="11" id="KW-0479">Metal-binding</keyword>
<dbReference type="EMBL" id="PDJE01000001">
    <property type="protein sequence ID" value="PFG31309.1"/>
    <property type="molecule type" value="Genomic_DNA"/>
</dbReference>
<proteinExistence type="inferred from homology"/>
<dbReference type="Pfam" id="PF01202">
    <property type="entry name" value="SKI"/>
    <property type="match status" value="1"/>
</dbReference>
<keyword evidence="11" id="KW-0963">Cytoplasm</keyword>
<dbReference type="AlphaFoldDB" id="A0A2A9DZF3"/>
<sequence length="166" mass="18216">MVVKQLPLVFIGPMGSGKTRIGRRVAKALGERFIDTDKSIVTEHGPISAIFEEHGEEYFRGLERRAVAEALTAKAVISLGGGAVVDVETQRLLEGHTVIELTVTAEAVLARMDTSKRPLLKNGPEAWERIYDERRAVYARLATATFDTSSGPISRIADDIVAWVRN</sequence>
<feature type="binding site" evidence="11">
    <location>
        <position position="81"/>
    </location>
    <ligand>
        <name>substrate</name>
    </ligand>
</feature>
<feature type="binding site" evidence="11">
    <location>
        <position position="134"/>
    </location>
    <ligand>
        <name>substrate</name>
    </ligand>
</feature>
<evidence type="ECO:0000256" key="9">
    <source>
        <dbReference type="ARBA" id="ARBA00023141"/>
    </source>
</evidence>
<dbReference type="GO" id="GO:0009073">
    <property type="term" value="P:aromatic amino acid family biosynthetic process"/>
    <property type="evidence" value="ECO:0007669"/>
    <property type="project" value="UniProtKB-KW"/>
</dbReference>
<feature type="binding site" evidence="11">
    <location>
        <position position="37"/>
    </location>
    <ligand>
        <name>substrate</name>
    </ligand>
</feature>
<evidence type="ECO:0000256" key="1">
    <source>
        <dbReference type="ARBA" id="ARBA00004842"/>
    </source>
</evidence>
<comment type="caution">
    <text evidence="12">The sequence shown here is derived from an EMBL/GenBank/DDBJ whole genome shotgun (WGS) entry which is preliminary data.</text>
</comment>
<dbReference type="CDD" id="cd00464">
    <property type="entry name" value="SK"/>
    <property type="match status" value="1"/>
</dbReference>
<feature type="binding site" evidence="11">
    <location>
        <position position="60"/>
    </location>
    <ligand>
        <name>substrate</name>
    </ligand>
</feature>
<dbReference type="GO" id="GO:0005829">
    <property type="term" value="C:cytosol"/>
    <property type="evidence" value="ECO:0007669"/>
    <property type="project" value="TreeGrafter"/>
</dbReference>
<dbReference type="PANTHER" id="PTHR21087:SF16">
    <property type="entry name" value="SHIKIMATE KINASE 1, CHLOROPLASTIC"/>
    <property type="match status" value="1"/>
</dbReference>
<dbReference type="EC" id="2.7.1.71" evidence="3 11"/>
<keyword evidence="11" id="KW-0460">Magnesium</keyword>
<comment type="pathway">
    <text evidence="1 11">Metabolic intermediate biosynthesis; chorismate biosynthesis; chorismate from D-erythrose 4-phosphate and phosphoenolpyruvate: step 5/7.</text>
</comment>
<name>A0A2A9DZF3_9MICO</name>
<evidence type="ECO:0000256" key="3">
    <source>
        <dbReference type="ARBA" id="ARBA00012154"/>
    </source>
</evidence>
<comment type="catalytic activity">
    <reaction evidence="10 11">
        <text>shikimate + ATP = 3-phosphoshikimate + ADP + H(+)</text>
        <dbReference type="Rhea" id="RHEA:13121"/>
        <dbReference type="ChEBI" id="CHEBI:15378"/>
        <dbReference type="ChEBI" id="CHEBI:30616"/>
        <dbReference type="ChEBI" id="CHEBI:36208"/>
        <dbReference type="ChEBI" id="CHEBI:145989"/>
        <dbReference type="ChEBI" id="CHEBI:456216"/>
        <dbReference type="EC" id="2.7.1.71"/>
    </reaction>
</comment>
<feature type="binding site" evidence="11">
    <location>
        <position position="117"/>
    </location>
    <ligand>
        <name>ATP</name>
        <dbReference type="ChEBI" id="CHEBI:30616"/>
    </ligand>
</feature>
<evidence type="ECO:0000256" key="7">
    <source>
        <dbReference type="ARBA" id="ARBA00022777"/>
    </source>
</evidence>
<dbReference type="GO" id="GO:0000287">
    <property type="term" value="F:magnesium ion binding"/>
    <property type="evidence" value="ECO:0007669"/>
    <property type="project" value="UniProtKB-UniRule"/>
</dbReference>
<keyword evidence="9 11" id="KW-0057">Aromatic amino acid biosynthesis</keyword>
<dbReference type="InterPro" id="IPR023000">
    <property type="entry name" value="Shikimate_kinase_CS"/>
</dbReference>
<evidence type="ECO:0000256" key="6">
    <source>
        <dbReference type="ARBA" id="ARBA00022741"/>
    </source>
</evidence>
<dbReference type="PANTHER" id="PTHR21087">
    <property type="entry name" value="SHIKIMATE KINASE"/>
    <property type="match status" value="1"/>
</dbReference>
<dbReference type="Gene3D" id="3.40.50.300">
    <property type="entry name" value="P-loop containing nucleotide triphosphate hydrolases"/>
    <property type="match status" value="1"/>
</dbReference>
<dbReference type="PRINTS" id="PR01100">
    <property type="entry name" value="SHIKIMTKNASE"/>
</dbReference>
<keyword evidence="5 11" id="KW-0808">Transferase</keyword>
<dbReference type="PROSITE" id="PS01128">
    <property type="entry name" value="SHIKIMATE_KINASE"/>
    <property type="match status" value="1"/>
</dbReference>
<protein>
    <recommendedName>
        <fullName evidence="3 11">Shikimate kinase</fullName>
        <shortName evidence="11">SK</shortName>
        <ecNumber evidence="3 11">2.7.1.71</ecNumber>
    </recommendedName>
</protein>
<dbReference type="HAMAP" id="MF_00109">
    <property type="entry name" value="Shikimate_kinase"/>
    <property type="match status" value="1"/>
</dbReference>
<dbReference type="UniPathway" id="UPA00053">
    <property type="reaction ID" value="UER00088"/>
</dbReference>
<comment type="similarity">
    <text evidence="2 11">Belongs to the shikimate kinase family.</text>
</comment>
<dbReference type="Proteomes" id="UP000221369">
    <property type="component" value="Unassembled WGS sequence"/>
</dbReference>
<keyword evidence="6 11" id="KW-0547">Nucleotide-binding</keyword>
<reference evidence="12 13" key="1">
    <citation type="submission" date="2017-10" db="EMBL/GenBank/DDBJ databases">
        <title>Sequencing the genomes of 1000 actinobacteria strains.</title>
        <authorList>
            <person name="Klenk H.-P."/>
        </authorList>
    </citation>
    <scope>NUCLEOTIDE SEQUENCE [LARGE SCALE GENOMIC DNA]</scope>
    <source>
        <strain evidence="12 13">DSM 21798</strain>
    </source>
</reference>
<feature type="binding site" evidence="11">
    <location>
        <begin position="15"/>
        <end position="20"/>
    </location>
    <ligand>
        <name>ATP</name>
        <dbReference type="ChEBI" id="CHEBI:30616"/>
    </ligand>
</feature>
<keyword evidence="4 11" id="KW-0028">Amino-acid biosynthesis</keyword>
<evidence type="ECO:0000313" key="13">
    <source>
        <dbReference type="Proteomes" id="UP000221369"/>
    </source>
</evidence>
<comment type="subcellular location">
    <subcellularLocation>
        <location evidence="11">Cytoplasm</location>
    </subcellularLocation>
</comment>
<comment type="subunit">
    <text evidence="11">Monomer.</text>
</comment>
<evidence type="ECO:0000256" key="10">
    <source>
        <dbReference type="ARBA" id="ARBA00048567"/>
    </source>
</evidence>
<accession>A0A2A9DZF3</accession>
<dbReference type="SUPFAM" id="SSF52540">
    <property type="entry name" value="P-loop containing nucleoside triphosphate hydrolases"/>
    <property type="match status" value="1"/>
</dbReference>
<dbReference type="InterPro" id="IPR031322">
    <property type="entry name" value="Shikimate/glucono_kinase"/>
</dbReference>
<dbReference type="InterPro" id="IPR000623">
    <property type="entry name" value="Shikimate_kinase/TSH1"/>
</dbReference>
<evidence type="ECO:0000256" key="2">
    <source>
        <dbReference type="ARBA" id="ARBA00006997"/>
    </source>
</evidence>
<evidence type="ECO:0000256" key="8">
    <source>
        <dbReference type="ARBA" id="ARBA00022840"/>
    </source>
</evidence>
<dbReference type="InterPro" id="IPR027417">
    <property type="entry name" value="P-loop_NTPase"/>
</dbReference>
<gene>
    <name evidence="11" type="primary">aroK</name>
    <name evidence="12" type="ORF">ATJ78_2274</name>
</gene>
<dbReference type="GO" id="GO:0009423">
    <property type="term" value="P:chorismate biosynthetic process"/>
    <property type="evidence" value="ECO:0007669"/>
    <property type="project" value="UniProtKB-UniRule"/>
</dbReference>